<evidence type="ECO:0000259" key="1">
    <source>
        <dbReference type="PROSITE" id="PS50853"/>
    </source>
</evidence>
<feature type="domain" description="Fibronectin type-III" evidence="1">
    <location>
        <begin position="385"/>
        <end position="471"/>
    </location>
</feature>
<dbReference type="SMART" id="SM00060">
    <property type="entry name" value="FN3"/>
    <property type="match status" value="8"/>
</dbReference>
<dbReference type="Pfam" id="PF00041">
    <property type="entry name" value="fn3"/>
    <property type="match status" value="2"/>
</dbReference>
<dbReference type="KEGG" id="alim:106529527"/>
<reference evidence="3" key="1">
    <citation type="submission" date="2025-08" db="UniProtKB">
        <authorList>
            <consortium name="RefSeq"/>
        </authorList>
    </citation>
    <scope>IDENTIFICATION</scope>
</reference>
<dbReference type="PANTHER" id="PTHR47135:SF3">
    <property type="entry name" value="FIBRONECTIN TYPE-III DOMAIN-CONTAINING PROTEIN"/>
    <property type="match status" value="1"/>
</dbReference>
<feature type="domain" description="Fibronectin type-III" evidence="1">
    <location>
        <begin position="297"/>
        <end position="384"/>
    </location>
</feature>
<dbReference type="PANTHER" id="PTHR47135">
    <property type="entry name" value="FIBRONECTIN TYPE III DOMAIN-CONTAINING PROTEIN 7"/>
    <property type="match status" value="1"/>
</dbReference>
<dbReference type="InterPro" id="IPR003961">
    <property type="entry name" value="FN3_dom"/>
</dbReference>
<dbReference type="InterPro" id="IPR013783">
    <property type="entry name" value="Ig-like_fold"/>
</dbReference>
<dbReference type="PROSITE" id="PS50853">
    <property type="entry name" value="FN3"/>
    <property type="match status" value="5"/>
</dbReference>
<sequence length="805" mass="84845">MNEFGIICVSLNHIYGQFYYPLSHFSHCFYLSPVPCPPENVVFELDCGSNTAQVDWQPSRGAEHYIVQGFGVEEGETSCVTDSQACVLPDLKCGFTYNISVIAVNSVCNVSQSDVGQLKAVPCVPDQVKTRVDCKSGGVMVSWGPSQGALSYTAVAQGRAGYAPSCISNETTCLLNDLLCGFNYSITVVASDDMCSSAVTPAVHIATVPCVPQKVAAKMTCKNNTGVVSWQGVGDVASYKVQAFGPDGHKIDCNSTKSSCELPGMHCGQLYNLTVTAQDGRCDNSKTYLTLQSVPCMPTNVKASLRCNSNSAAVTWEPASGALAYVAVGVTTDGRYQTKCNNTMTYCDLSNLQCGQTYNVSVFGYDDSCSGMESDKAFVRTAPCMPQNVSVESRCAEGAMVVSWSPNPDAQYFHVAAVSNTGARLYCNSSSTKCTINNLPCGQSYNITVLSVRDACESKPSAVAKTSSVPCVPQLANGRLDCLSNNAWVSWDPAAGATSYFSMAQAANGDSFNCTTSSAPCGIANLKCGTLYTFAVMAINDYCRSNHSKPFDLVTGPCTLETISATSECNSGTILVEWKKTGDTSTYLVTAVADDNTVISCNSSSSSCLLQGARCDTHYSVVVSASSDTCGSLRSPLTKITTAPCVPSNVTVGSLCEKNMAAVSWAASPVASSYQLTATGQDGHKTGCSSAMSNCSLVDLHCGQTYSFSITANGGNCTSFPSNSTFKTVPCTPSNLNVDINCQTNVAVLSWNNTNAGYTPNAFGAAKAASLHAKSMANAPQGVVRRVTRVMSGAQGRRKGRRAFS</sequence>
<dbReference type="CDD" id="cd00063">
    <property type="entry name" value="FN3"/>
    <property type="match status" value="4"/>
</dbReference>
<keyword evidence="2" id="KW-1185">Reference proteome</keyword>
<dbReference type="InterPro" id="IPR036116">
    <property type="entry name" value="FN3_sf"/>
</dbReference>
<proteinExistence type="predicted"/>
<dbReference type="Proteomes" id="UP000192220">
    <property type="component" value="Unplaced"/>
</dbReference>
<evidence type="ECO:0000313" key="2">
    <source>
        <dbReference type="Proteomes" id="UP000192220"/>
    </source>
</evidence>
<dbReference type="SUPFAM" id="SSF49265">
    <property type="entry name" value="Fibronectin type III"/>
    <property type="match status" value="5"/>
</dbReference>
<feature type="domain" description="Fibronectin type-III" evidence="1">
    <location>
        <begin position="646"/>
        <end position="735"/>
    </location>
</feature>
<feature type="non-terminal residue" evidence="3">
    <location>
        <position position="805"/>
    </location>
</feature>
<dbReference type="Gene3D" id="2.60.40.10">
    <property type="entry name" value="Immunoglobulins"/>
    <property type="match status" value="5"/>
</dbReference>
<dbReference type="RefSeq" id="XP_013880437.1">
    <property type="nucleotide sequence ID" value="XM_014024983.1"/>
</dbReference>
<feature type="domain" description="Fibronectin type-III" evidence="1">
    <location>
        <begin position="37"/>
        <end position="126"/>
    </location>
</feature>
<feature type="domain" description="Fibronectin type-III" evidence="1">
    <location>
        <begin position="556"/>
        <end position="645"/>
    </location>
</feature>
<dbReference type="AlphaFoldDB" id="A0A2I4CKC0"/>
<dbReference type="OrthoDB" id="8437288at2759"/>
<dbReference type="GeneID" id="106529527"/>
<organism evidence="2 3">
    <name type="scientific">Austrofundulus limnaeus</name>
    <name type="common">Annual killifish</name>
    <dbReference type="NCBI Taxonomy" id="52670"/>
    <lineage>
        <taxon>Eukaryota</taxon>
        <taxon>Metazoa</taxon>
        <taxon>Chordata</taxon>
        <taxon>Craniata</taxon>
        <taxon>Vertebrata</taxon>
        <taxon>Euteleostomi</taxon>
        <taxon>Actinopterygii</taxon>
        <taxon>Neopterygii</taxon>
        <taxon>Teleostei</taxon>
        <taxon>Neoteleostei</taxon>
        <taxon>Acanthomorphata</taxon>
        <taxon>Ovalentaria</taxon>
        <taxon>Atherinomorphae</taxon>
        <taxon>Cyprinodontiformes</taxon>
        <taxon>Rivulidae</taxon>
        <taxon>Austrofundulus</taxon>
    </lineage>
</organism>
<dbReference type="InParanoid" id="A0A2I4CKC0"/>
<accession>A0A2I4CKC0</accession>
<protein>
    <submittedName>
        <fullName evidence="3">Fibronectin type III domain-containing protein 7</fullName>
    </submittedName>
</protein>
<evidence type="ECO:0000313" key="3">
    <source>
        <dbReference type="RefSeq" id="XP_013880437.1"/>
    </source>
</evidence>
<gene>
    <name evidence="3" type="primary">LOC106529527</name>
</gene>
<name>A0A2I4CKC0_AUSLI</name>